<evidence type="ECO:0000256" key="1">
    <source>
        <dbReference type="SAM" id="Phobius"/>
    </source>
</evidence>
<keyword evidence="1" id="KW-0812">Transmembrane</keyword>
<feature type="transmembrane region" description="Helical" evidence="1">
    <location>
        <begin position="102"/>
        <end position="129"/>
    </location>
</feature>
<keyword evidence="4" id="KW-1185">Reference proteome</keyword>
<evidence type="ECO:0000256" key="2">
    <source>
        <dbReference type="SAM" id="SignalP"/>
    </source>
</evidence>
<accession>A0ABD2IFA6</accession>
<keyword evidence="1" id="KW-1133">Transmembrane helix</keyword>
<keyword evidence="2" id="KW-0732">Signal</keyword>
<feature type="chain" id="PRO_5044798252" evidence="2">
    <location>
        <begin position="27"/>
        <end position="133"/>
    </location>
</feature>
<gene>
    <name evidence="3" type="ORF">niasHS_014674</name>
</gene>
<proteinExistence type="predicted"/>
<sequence>MPFFSPPFFALFLATFLLSFAPSAFAEVQCEGLPDGGRLFCHVACCVRQQGNRQSYYCCGGNDDGTLPAVLYREGGRQPMVYRADQRPDRYSSSMTYSTIDWWNTLFISLAVSIVLSVILSLLCCLFCARRRR</sequence>
<dbReference type="EMBL" id="JBICCN010000309">
    <property type="protein sequence ID" value="KAL3078892.1"/>
    <property type="molecule type" value="Genomic_DNA"/>
</dbReference>
<evidence type="ECO:0000313" key="3">
    <source>
        <dbReference type="EMBL" id="KAL3078892.1"/>
    </source>
</evidence>
<evidence type="ECO:0000313" key="4">
    <source>
        <dbReference type="Proteomes" id="UP001620645"/>
    </source>
</evidence>
<name>A0ABD2IFA6_HETSC</name>
<protein>
    <submittedName>
        <fullName evidence="3">Uncharacterized protein</fullName>
    </submittedName>
</protein>
<reference evidence="3 4" key="1">
    <citation type="submission" date="2024-10" db="EMBL/GenBank/DDBJ databases">
        <authorList>
            <person name="Kim D."/>
        </authorList>
    </citation>
    <scope>NUCLEOTIDE SEQUENCE [LARGE SCALE GENOMIC DNA]</scope>
    <source>
        <strain evidence="3">Taebaek</strain>
    </source>
</reference>
<keyword evidence="1" id="KW-0472">Membrane</keyword>
<dbReference type="AlphaFoldDB" id="A0ABD2IFA6"/>
<dbReference type="Proteomes" id="UP001620645">
    <property type="component" value="Unassembled WGS sequence"/>
</dbReference>
<comment type="caution">
    <text evidence="3">The sequence shown here is derived from an EMBL/GenBank/DDBJ whole genome shotgun (WGS) entry which is preliminary data.</text>
</comment>
<organism evidence="3 4">
    <name type="scientific">Heterodera schachtii</name>
    <name type="common">Sugarbeet cyst nematode worm</name>
    <name type="synonym">Tylenchus schachtii</name>
    <dbReference type="NCBI Taxonomy" id="97005"/>
    <lineage>
        <taxon>Eukaryota</taxon>
        <taxon>Metazoa</taxon>
        <taxon>Ecdysozoa</taxon>
        <taxon>Nematoda</taxon>
        <taxon>Chromadorea</taxon>
        <taxon>Rhabditida</taxon>
        <taxon>Tylenchina</taxon>
        <taxon>Tylenchomorpha</taxon>
        <taxon>Tylenchoidea</taxon>
        <taxon>Heteroderidae</taxon>
        <taxon>Heteroderinae</taxon>
        <taxon>Heterodera</taxon>
    </lineage>
</organism>
<feature type="signal peptide" evidence="2">
    <location>
        <begin position="1"/>
        <end position="26"/>
    </location>
</feature>